<dbReference type="CDD" id="cd06327">
    <property type="entry name" value="PBP1_SBP-like"/>
    <property type="match status" value="1"/>
</dbReference>
<dbReference type="OrthoDB" id="8887944at2"/>
<proteinExistence type="inferred from homology"/>
<dbReference type="AlphaFoldDB" id="A0A1M5QU95"/>
<evidence type="ECO:0000259" key="4">
    <source>
        <dbReference type="Pfam" id="PF13458"/>
    </source>
</evidence>
<dbReference type="Proteomes" id="UP000184226">
    <property type="component" value="Unassembled WGS sequence"/>
</dbReference>
<reference evidence="5 6" key="1">
    <citation type="submission" date="2016-11" db="EMBL/GenBank/DDBJ databases">
        <authorList>
            <person name="Jaros S."/>
            <person name="Januszkiewicz K."/>
            <person name="Wedrychowicz H."/>
        </authorList>
    </citation>
    <scope>NUCLEOTIDE SEQUENCE [LARGE SCALE GENOMIC DNA]</scope>
    <source>
        <strain evidence="5 6">CGMCC 1.10190</strain>
    </source>
</reference>
<keyword evidence="6" id="KW-1185">Reference proteome</keyword>
<sequence>MKTQAKFAILGMAVLLAAGWAHAQGKISDGIVKIGVLTDLSGAYSGNVGPGSVLASKIAVEEFGGKVLGKPIELVSSDHLNKADVAASRAREWIDRDQVDVVTELGNSAVALAVMNIAAEKHRMTMVTGAGATRISSESCTPTNVQWVYDTYALAKVGTLPLVESGVKSWYFITADYAFGHSLENDGMRFIKEGGGKVLGSSRYPFPGNDFAAYLLAAQSSKADGVAFASAGADLQNEIKQANQFGLTGKQKIVAMLMSITDVHGVGLDAAKNMHFAESFYWNMDDETRKFAQRFYKEAGKMPTALQAGQYSAVLNYLRAVEKAGSDDVADVMKALRAMPIHDAFARHASLRADGKLIHDMYVVSVKAPQQSKEPWDYYNIVKTVPGDQAFMPLSESKCALLKP</sequence>
<accession>A0A1M5QU95</accession>
<dbReference type="SUPFAM" id="SSF53822">
    <property type="entry name" value="Periplasmic binding protein-like I"/>
    <property type="match status" value="1"/>
</dbReference>
<gene>
    <name evidence="5" type="ORF">SAMN04488135_102384</name>
</gene>
<evidence type="ECO:0000256" key="2">
    <source>
        <dbReference type="ARBA" id="ARBA00022729"/>
    </source>
</evidence>
<feature type="chain" id="PRO_5009913283" evidence="3">
    <location>
        <begin position="24"/>
        <end position="404"/>
    </location>
</feature>
<dbReference type="Pfam" id="PF13458">
    <property type="entry name" value="Peripla_BP_6"/>
    <property type="match status" value="1"/>
</dbReference>
<feature type="domain" description="Leucine-binding protein" evidence="4">
    <location>
        <begin position="32"/>
        <end position="367"/>
    </location>
</feature>
<comment type="similarity">
    <text evidence="1">Belongs to the leucine-binding protein family.</text>
</comment>
<name>A0A1M5QU95_9BURK</name>
<dbReference type="PANTHER" id="PTHR30483">
    <property type="entry name" value="LEUCINE-SPECIFIC-BINDING PROTEIN"/>
    <property type="match status" value="1"/>
</dbReference>
<dbReference type="EMBL" id="FQXE01000002">
    <property type="protein sequence ID" value="SHH17727.1"/>
    <property type="molecule type" value="Genomic_DNA"/>
</dbReference>
<dbReference type="InterPro" id="IPR028081">
    <property type="entry name" value="Leu-bd"/>
</dbReference>
<dbReference type="InterPro" id="IPR028082">
    <property type="entry name" value="Peripla_BP_I"/>
</dbReference>
<evidence type="ECO:0000256" key="1">
    <source>
        <dbReference type="ARBA" id="ARBA00010062"/>
    </source>
</evidence>
<evidence type="ECO:0000313" key="5">
    <source>
        <dbReference type="EMBL" id="SHH17727.1"/>
    </source>
</evidence>
<dbReference type="RefSeq" id="WP_073102005.1">
    <property type="nucleotide sequence ID" value="NZ_FQXE01000002.1"/>
</dbReference>
<dbReference type="STRING" id="658167.SAMN04488135_102384"/>
<organism evidence="5 6">
    <name type="scientific">Pollutimonas bauzanensis</name>
    <dbReference type="NCBI Taxonomy" id="658167"/>
    <lineage>
        <taxon>Bacteria</taxon>
        <taxon>Pseudomonadati</taxon>
        <taxon>Pseudomonadota</taxon>
        <taxon>Betaproteobacteria</taxon>
        <taxon>Burkholderiales</taxon>
        <taxon>Alcaligenaceae</taxon>
        <taxon>Pollutimonas</taxon>
    </lineage>
</organism>
<evidence type="ECO:0000313" key="6">
    <source>
        <dbReference type="Proteomes" id="UP000184226"/>
    </source>
</evidence>
<feature type="signal peptide" evidence="3">
    <location>
        <begin position="1"/>
        <end position="23"/>
    </location>
</feature>
<dbReference type="InterPro" id="IPR051010">
    <property type="entry name" value="BCAA_transport"/>
</dbReference>
<protein>
    <submittedName>
        <fullName evidence="5">Branched-chain amino acid transport system substrate-binding protein</fullName>
    </submittedName>
</protein>
<keyword evidence="2 3" id="KW-0732">Signal</keyword>
<dbReference type="PANTHER" id="PTHR30483:SF6">
    <property type="entry name" value="PERIPLASMIC BINDING PROTEIN OF ABC TRANSPORTER FOR NATURAL AMINO ACIDS"/>
    <property type="match status" value="1"/>
</dbReference>
<evidence type="ECO:0000256" key="3">
    <source>
        <dbReference type="SAM" id="SignalP"/>
    </source>
</evidence>
<dbReference type="Gene3D" id="3.40.50.2300">
    <property type="match status" value="2"/>
</dbReference>